<evidence type="ECO:0000256" key="2">
    <source>
        <dbReference type="SAM" id="SignalP"/>
    </source>
</evidence>
<feature type="region of interest" description="Disordered" evidence="1">
    <location>
        <begin position="25"/>
        <end position="60"/>
    </location>
</feature>
<accession>A0A165GS14</accession>
<protein>
    <submittedName>
        <fullName evidence="3">Uncharacterized protein</fullName>
    </submittedName>
</protein>
<keyword evidence="2" id="KW-0732">Signal</keyword>
<dbReference type="AlphaFoldDB" id="A0A165GS14"/>
<proteinExistence type="predicted"/>
<name>A0A165GS14_EXIGL</name>
<feature type="compositionally biased region" description="Polar residues" evidence="1">
    <location>
        <begin position="30"/>
        <end position="42"/>
    </location>
</feature>
<gene>
    <name evidence="3" type="ORF">EXIGLDRAFT_770383</name>
</gene>
<feature type="signal peptide" evidence="2">
    <location>
        <begin position="1"/>
        <end position="17"/>
    </location>
</feature>
<evidence type="ECO:0000313" key="3">
    <source>
        <dbReference type="EMBL" id="KZV90925.1"/>
    </source>
</evidence>
<organism evidence="3 4">
    <name type="scientific">Exidia glandulosa HHB12029</name>
    <dbReference type="NCBI Taxonomy" id="1314781"/>
    <lineage>
        <taxon>Eukaryota</taxon>
        <taxon>Fungi</taxon>
        <taxon>Dikarya</taxon>
        <taxon>Basidiomycota</taxon>
        <taxon>Agaricomycotina</taxon>
        <taxon>Agaricomycetes</taxon>
        <taxon>Auriculariales</taxon>
        <taxon>Exidiaceae</taxon>
        <taxon>Exidia</taxon>
    </lineage>
</organism>
<dbReference type="InParanoid" id="A0A165GS14"/>
<reference evidence="3 4" key="1">
    <citation type="journal article" date="2016" name="Mol. Biol. Evol.">
        <title>Comparative Genomics of Early-Diverging Mushroom-Forming Fungi Provides Insights into the Origins of Lignocellulose Decay Capabilities.</title>
        <authorList>
            <person name="Nagy L.G."/>
            <person name="Riley R."/>
            <person name="Tritt A."/>
            <person name="Adam C."/>
            <person name="Daum C."/>
            <person name="Floudas D."/>
            <person name="Sun H."/>
            <person name="Yadav J.S."/>
            <person name="Pangilinan J."/>
            <person name="Larsson K.H."/>
            <person name="Matsuura K."/>
            <person name="Barry K."/>
            <person name="Labutti K."/>
            <person name="Kuo R."/>
            <person name="Ohm R.A."/>
            <person name="Bhattacharya S.S."/>
            <person name="Shirouzu T."/>
            <person name="Yoshinaga Y."/>
            <person name="Martin F.M."/>
            <person name="Grigoriev I.V."/>
            <person name="Hibbett D.S."/>
        </authorList>
    </citation>
    <scope>NUCLEOTIDE SEQUENCE [LARGE SCALE GENOMIC DNA]</scope>
    <source>
        <strain evidence="3 4">HHB12029</strain>
    </source>
</reference>
<feature type="compositionally biased region" description="Low complexity" evidence="1">
    <location>
        <begin position="48"/>
        <end position="58"/>
    </location>
</feature>
<keyword evidence="4" id="KW-1185">Reference proteome</keyword>
<sequence length="324" mass="35535">MALFSFSKLWRTAVLLAAQPELELRRSHTSGKPSPRNISSWKSRLAPTSTSTHSVSQVVERDPGPAVRALTQLHFDPRGRQPNAARSMQQLTDSVIVYTPPVRLSSVRCCRVVIQHRNAPSESRNVFNGRPGARDGRMDLYLSYKPQLQPNPNGTIMPVTLPTLQGQSARPSDQFLITIKFAAIVDLAALSRFVKGCSFPGRARAGGHDNRLLSFRLAPDVALDPASPSMTLMKQALAHDYLARQSALLYSVDVGRLKTIPAQHLATDIALGADIDLDALCRSSRRARSSFCHSSVDATQLRNPRRAAVRVHQPNVARDATTHG</sequence>
<evidence type="ECO:0000313" key="4">
    <source>
        <dbReference type="Proteomes" id="UP000077266"/>
    </source>
</evidence>
<dbReference type="Proteomes" id="UP000077266">
    <property type="component" value="Unassembled WGS sequence"/>
</dbReference>
<evidence type="ECO:0000256" key="1">
    <source>
        <dbReference type="SAM" id="MobiDB-lite"/>
    </source>
</evidence>
<feature type="chain" id="PRO_5007858334" evidence="2">
    <location>
        <begin position="18"/>
        <end position="324"/>
    </location>
</feature>
<dbReference type="EMBL" id="KV426038">
    <property type="protein sequence ID" value="KZV90925.1"/>
    <property type="molecule type" value="Genomic_DNA"/>
</dbReference>